<dbReference type="EMBL" id="ML978132">
    <property type="protein sequence ID" value="KAF2095070.1"/>
    <property type="molecule type" value="Genomic_DNA"/>
</dbReference>
<feature type="domain" description="Peptidase A1" evidence="3">
    <location>
        <begin position="25"/>
        <end position="369"/>
    </location>
</feature>
<dbReference type="Pfam" id="PF00026">
    <property type="entry name" value="Asp"/>
    <property type="match status" value="1"/>
</dbReference>
<feature type="transmembrane region" description="Helical" evidence="2">
    <location>
        <begin position="408"/>
        <end position="431"/>
    </location>
</feature>
<comment type="caution">
    <text evidence="4">The sequence shown here is derived from an EMBL/GenBank/DDBJ whole genome shotgun (WGS) entry which is preliminary data.</text>
</comment>
<keyword evidence="4" id="KW-0645">Protease</keyword>
<keyword evidence="5" id="KW-1185">Reference proteome</keyword>
<evidence type="ECO:0000256" key="1">
    <source>
        <dbReference type="SAM" id="MobiDB-lite"/>
    </source>
</evidence>
<dbReference type="OrthoDB" id="4074350at2759"/>
<dbReference type="AlphaFoldDB" id="A0A9P4I9A2"/>
<feature type="non-terminal residue" evidence="4">
    <location>
        <position position="1"/>
    </location>
</feature>
<accession>A0A9P4I9A2</accession>
<dbReference type="InterPro" id="IPR033121">
    <property type="entry name" value="PEPTIDASE_A1"/>
</dbReference>
<proteinExistence type="predicted"/>
<evidence type="ECO:0000256" key="2">
    <source>
        <dbReference type="SAM" id="Phobius"/>
    </source>
</evidence>
<dbReference type="GO" id="GO:0006508">
    <property type="term" value="P:proteolysis"/>
    <property type="evidence" value="ECO:0007669"/>
    <property type="project" value="UniProtKB-KW"/>
</dbReference>
<feature type="region of interest" description="Disordered" evidence="1">
    <location>
        <begin position="383"/>
        <end position="402"/>
    </location>
</feature>
<evidence type="ECO:0000259" key="3">
    <source>
        <dbReference type="PROSITE" id="PS51767"/>
    </source>
</evidence>
<gene>
    <name evidence="4" type="ORF">NA57DRAFT_45147</name>
</gene>
<keyword evidence="2" id="KW-0472">Membrane</keyword>
<keyword evidence="2" id="KW-0812">Transmembrane</keyword>
<dbReference type="Proteomes" id="UP000799772">
    <property type="component" value="Unassembled WGS sequence"/>
</dbReference>
<evidence type="ECO:0000313" key="4">
    <source>
        <dbReference type="EMBL" id="KAF2095070.1"/>
    </source>
</evidence>
<evidence type="ECO:0000313" key="5">
    <source>
        <dbReference type="Proteomes" id="UP000799772"/>
    </source>
</evidence>
<keyword evidence="4" id="KW-0378">Hydrolase</keyword>
<dbReference type="PROSITE" id="PS51767">
    <property type="entry name" value="PEPTIDASE_A1"/>
    <property type="match status" value="1"/>
</dbReference>
<keyword evidence="2" id="KW-1133">Transmembrane helix</keyword>
<protein>
    <submittedName>
        <fullName evidence="4">Acid protease</fullName>
    </submittedName>
</protein>
<sequence length="503" mass="54143">LSRQGIDGSWSTFMIQVGNPGQGVYLLPNTLSNAGNSIWVVIPPGCTEINQNVSDCAAKRGGMFVSNQSTSWSTEKLPNYGLFSLETGNEEVQLGLSGNAYYGFDTIHLGLSGSGLPQVQNQLVAGMATNDFWLGSLGISPTTFNITNFDSPIPSLLGTLRSQKFVRSTTWGYTAGAVYQSPSAVGSLTFGGYDSALFAANASIVVSAGPNFSNDLLIALQSITYDSYGSSPLLTNGTLVLIDSMVAEMWLPIEVCHAFEQAFNLTWNETHELYILDEKVHANLLAQNPTFTFTLGGSTSAPGGQTIQIKFPYAAFDLNATAPYAKLTNTVPYFPLKRAENSSQYALGRAFLQEAYIIADYDRSQFHVSQALFPDLGDLPKLTAIEPPKPGNNTTPEPRKDDKLSEGAIAGIAVAAVIVPFSIIAALVYVYRRRSDRQRKYKESQMALGMSSDVSELPINPAPLGTQELLVDEKPGEVVGTVMAPELDAGFDRVELEAPHNSS</sequence>
<dbReference type="GO" id="GO:0008233">
    <property type="term" value="F:peptidase activity"/>
    <property type="evidence" value="ECO:0007669"/>
    <property type="project" value="UniProtKB-KW"/>
</dbReference>
<reference evidence="4" key="1">
    <citation type="journal article" date="2020" name="Stud. Mycol.">
        <title>101 Dothideomycetes genomes: a test case for predicting lifestyles and emergence of pathogens.</title>
        <authorList>
            <person name="Haridas S."/>
            <person name="Albert R."/>
            <person name="Binder M."/>
            <person name="Bloem J."/>
            <person name="Labutti K."/>
            <person name="Salamov A."/>
            <person name="Andreopoulos B."/>
            <person name="Baker S."/>
            <person name="Barry K."/>
            <person name="Bills G."/>
            <person name="Bluhm B."/>
            <person name="Cannon C."/>
            <person name="Castanera R."/>
            <person name="Culley D."/>
            <person name="Daum C."/>
            <person name="Ezra D."/>
            <person name="Gonzalez J."/>
            <person name="Henrissat B."/>
            <person name="Kuo A."/>
            <person name="Liang C."/>
            <person name="Lipzen A."/>
            <person name="Lutzoni F."/>
            <person name="Magnuson J."/>
            <person name="Mondo S."/>
            <person name="Nolan M."/>
            <person name="Ohm R."/>
            <person name="Pangilinan J."/>
            <person name="Park H.-J."/>
            <person name="Ramirez L."/>
            <person name="Alfaro M."/>
            <person name="Sun H."/>
            <person name="Tritt A."/>
            <person name="Yoshinaga Y."/>
            <person name="Zwiers L.-H."/>
            <person name="Turgeon B."/>
            <person name="Goodwin S."/>
            <person name="Spatafora J."/>
            <person name="Crous P."/>
            <person name="Grigoriev I."/>
        </authorList>
    </citation>
    <scope>NUCLEOTIDE SEQUENCE</scope>
    <source>
        <strain evidence="4">CBS 133067</strain>
    </source>
</reference>
<organism evidence="4 5">
    <name type="scientific">Rhizodiscina lignyota</name>
    <dbReference type="NCBI Taxonomy" id="1504668"/>
    <lineage>
        <taxon>Eukaryota</taxon>
        <taxon>Fungi</taxon>
        <taxon>Dikarya</taxon>
        <taxon>Ascomycota</taxon>
        <taxon>Pezizomycotina</taxon>
        <taxon>Dothideomycetes</taxon>
        <taxon>Pleosporomycetidae</taxon>
        <taxon>Aulographales</taxon>
        <taxon>Rhizodiscinaceae</taxon>
        <taxon>Rhizodiscina</taxon>
    </lineage>
</organism>
<dbReference type="Gene3D" id="2.40.70.10">
    <property type="entry name" value="Acid Proteases"/>
    <property type="match status" value="2"/>
</dbReference>
<dbReference type="SUPFAM" id="SSF50630">
    <property type="entry name" value="Acid proteases"/>
    <property type="match status" value="1"/>
</dbReference>
<name>A0A9P4I9A2_9PEZI</name>
<dbReference type="InterPro" id="IPR021109">
    <property type="entry name" value="Peptidase_aspartic_dom_sf"/>
</dbReference>